<name>A0A5M4FIG0_9ACTN</name>
<accession>A0A5M4FIG0</accession>
<evidence type="ECO:0000256" key="1">
    <source>
        <dbReference type="ARBA" id="ARBA00004651"/>
    </source>
</evidence>
<feature type="domain" description="EamA" evidence="8">
    <location>
        <begin position="144"/>
        <end position="274"/>
    </location>
</feature>
<evidence type="ECO:0000313" key="9">
    <source>
        <dbReference type="EMBL" id="KAA1399752.1"/>
    </source>
</evidence>
<sequence>MRTRLAAAALLSVTAVWGSTFFLIKDLLDRVPAPDFLAVRFAIAFAALLLLAPRAIGRLSPEMRRRSAYAGGIYGVAQIMQTVGLGHTDASVSGFITGLYVVATPVLASLAFRQRVSRTVWVAVALATLGLAILSLRGFAVGFGESITFVCAILYAVHIVVLSRWSSAKDAYAMATIQMGVIAALCFVAAAPGGLTLPERSGDWIATIYMALAAGALAMLAQTWAQSQLDASRAALLMTMEPVFAATFAITFGDEGLGWRLLVGGALVLAAMVLAEASGRSETHVQVPLD</sequence>
<evidence type="ECO:0000256" key="6">
    <source>
        <dbReference type="ARBA" id="ARBA00023136"/>
    </source>
</evidence>
<comment type="similarity">
    <text evidence="2">Belongs to the EamA transporter family.</text>
</comment>
<gene>
    <name evidence="9" type="ORF">ESP70_003045</name>
</gene>
<keyword evidence="6 7" id="KW-0472">Membrane</keyword>
<proteinExistence type="inferred from homology"/>
<feature type="transmembrane region" description="Helical" evidence="7">
    <location>
        <begin position="68"/>
        <end position="86"/>
    </location>
</feature>
<keyword evidence="4 7" id="KW-0812">Transmembrane</keyword>
<evidence type="ECO:0000259" key="8">
    <source>
        <dbReference type="Pfam" id="PF00892"/>
    </source>
</evidence>
<dbReference type="PANTHER" id="PTHR42920:SF5">
    <property type="entry name" value="EAMA DOMAIN-CONTAINING PROTEIN"/>
    <property type="match status" value="1"/>
</dbReference>
<feature type="transmembrane region" description="Helical" evidence="7">
    <location>
        <begin position="204"/>
        <end position="222"/>
    </location>
</feature>
<dbReference type="PANTHER" id="PTHR42920">
    <property type="entry name" value="OS03G0707200 PROTEIN-RELATED"/>
    <property type="match status" value="1"/>
</dbReference>
<organism evidence="9 10">
    <name type="scientific">Aeromicrobium ginsengisoli</name>
    <dbReference type="NCBI Taxonomy" id="363867"/>
    <lineage>
        <taxon>Bacteria</taxon>
        <taxon>Bacillati</taxon>
        <taxon>Actinomycetota</taxon>
        <taxon>Actinomycetes</taxon>
        <taxon>Propionibacteriales</taxon>
        <taxon>Nocardioidaceae</taxon>
        <taxon>Aeromicrobium</taxon>
    </lineage>
</organism>
<protein>
    <submittedName>
        <fullName evidence="9">DMT family transporter</fullName>
    </submittedName>
</protein>
<keyword evidence="10" id="KW-1185">Reference proteome</keyword>
<dbReference type="RefSeq" id="WP_149687883.1">
    <property type="nucleotide sequence ID" value="NZ_SDPQ02000001.1"/>
</dbReference>
<dbReference type="AlphaFoldDB" id="A0A5M4FIG0"/>
<feature type="transmembrane region" description="Helical" evidence="7">
    <location>
        <begin position="234"/>
        <end position="252"/>
    </location>
</feature>
<keyword evidence="3" id="KW-1003">Cell membrane</keyword>
<keyword evidence="5 7" id="KW-1133">Transmembrane helix</keyword>
<dbReference type="Proteomes" id="UP000380867">
    <property type="component" value="Unassembled WGS sequence"/>
</dbReference>
<comment type="subcellular location">
    <subcellularLocation>
        <location evidence="1">Cell membrane</location>
        <topology evidence="1">Multi-pass membrane protein</topology>
    </subcellularLocation>
</comment>
<comment type="caution">
    <text evidence="9">The sequence shown here is derived from an EMBL/GenBank/DDBJ whole genome shotgun (WGS) entry which is preliminary data.</text>
</comment>
<dbReference type="GO" id="GO:0005886">
    <property type="term" value="C:plasma membrane"/>
    <property type="evidence" value="ECO:0007669"/>
    <property type="project" value="UniProtKB-SubCell"/>
</dbReference>
<feature type="transmembrane region" description="Helical" evidence="7">
    <location>
        <begin position="119"/>
        <end position="140"/>
    </location>
</feature>
<feature type="transmembrane region" description="Helical" evidence="7">
    <location>
        <begin position="146"/>
        <end position="165"/>
    </location>
</feature>
<dbReference type="Pfam" id="PF00892">
    <property type="entry name" value="EamA"/>
    <property type="match status" value="2"/>
</dbReference>
<evidence type="ECO:0000256" key="5">
    <source>
        <dbReference type="ARBA" id="ARBA00022989"/>
    </source>
</evidence>
<dbReference type="InterPro" id="IPR037185">
    <property type="entry name" value="EmrE-like"/>
</dbReference>
<dbReference type="InterPro" id="IPR051258">
    <property type="entry name" value="Diverse_Substrate_Transporter"/>
</dbReference>
<feature type="transmembrane region" description="Helical" evidence="7">
    <location>
        <begin position="92"/>
        <end position="112"/>
    </location>
</feature>
<feature type="transmembrane region" description="Helical" evidence="7">
    <location>
        <begin position="258"/>
        <end position="275"/>
    </location>
</feature>
<reference evidence="9" key="1">
    <citation type="submission" date="2019-09" db="EMBL/GenBank/DDBJ databases">
        <authorList>
            <person name="Li J."/>
        </authorList>
    </citation>
    <scope>NUCLEOTIDE SEQUENCE [LARGE SCALE GENOMIC DNA]</scope>
    <source>
        <strain evidence="9">JCM 14732</strain>
    </source>
</reference>
<dbReference type="EMBL" id="SDPQ02000001">
    <property type="protein sequence ID" value="KAA1399752.1"/>
    <property type="molecule type" value="Genomic_DNA"/>
</dbReference>
<evidence type="ECO:0000313" key="10">
    <source>
        <dbReference type="Proteomes" id="UP000380867"/>
    </source>
</evidence>
<dbReference type="InterPro" id="IPR000620">
    <property type="entry name" value="EamA_dom"/>
</dbReference>
<feature type="domain" description="EamA" evidence="8">
    <location>
        <begin position="8"/>
        <end position="135"/>
    </location>
</feature>
<dbReference type="OrthoDB" id="3182968at2"/>
<evidence type="ECO:0000256" key="7">
    <source>
        <dbReference type="SAM" id="Phobius"/>
    </source>
</evidence>
<evidence type="ECO:0000256" key="2">
    <source>
        <dbReference type="ARBA" id="ARBA00007362"/>
    </source>
</evidence>
<evidence type="ECO:0000256" key="4">
    <source>
        <dbReference type="ARBA" id="ARBA00022692"/>
    </source>
</evidence>
<dbReference type="SUPFAM" id="SSF103481">
    <property type="entry name" value="Multidrug resistance efflux transporter EmrE"/>
    <property type="match status" value="2"/>
</dbReference>
<feature type="transmembrane region" description="Helical" evidence="7">
    <location>
        <begin position="172"/>
        <end position="192"/>
    </location>
</feature>
<evidence type="ECO:0000256" key="3">
    <source>
        <dbReference type="ARBA" id="ARBA00022475"/>
    </source>
</evidence>
<feature type="transmembrane region" description="Helical" evidence="7">
    <location>
        <begin position="37"/>
        <end position="56"/>
    </location>
</feature>